<evidence type="ECO:0000256" key="2">
    <source>
        <dbReference type="SAM" id="MobiDB-lite"/>
    </source>
</evidence>
<organism evidence="4 5">
    <name type="scientific">Necator americanus</name>
    <name type="common">Human hookworm</name>
    <dbReference type="NCBI Taxonomy" id="51031"/>
    <lineage>
        <taxon>Eukaryota</taxon>
        <taxon>Metazoa</taxon>
        <taxon>Ecdysozoa</taxon>
        <taxon>Nematoda</taxon>
        <taxon>Chromadorea</taxon>
        <taxon>Rhabditida</taxon>
        <taxon>Rhabditina</taxon>
        <taxon>Rhabditomorpha</taxon>
        <taxon>Strongyloidea</taxon>
        <taxon>Ancylostomatidae</taxon>
        <taxon>Bunostominae</taxon>
        <taxon>Necator</taxon>
    </lineage>
</organism>
<dbReference type="PROSITE" id="PS51670">
    <property type="entry name" value="SHKT"/>
    <property type="match status" value="1"/>
</dbReference>
<reference evidence="4 5" key="1">
    <citation type="submission" date="2023-08" db="EMBL/GenBank/DDBJ databases">
        <title>A Necator americanus chromosomal reference genome.</title>
        <authorList>
            <person name="Ilik V."/>
            <person name="Petrzelkova K.J."/>
            <person name="Pardy F."/>
            <person name="Fuh T."/>
            <person name="Niatou-Singa F.S."/>
            <person name="Gouil Q."/>
            <person name="Baker L."/>
            <person name="Ritchie M.E."/>
            <person name="Jex A.R."/>
            <person name="Gazzola D."/>
            <person name="Li H."/>
            <person name="Toshio Fujiwara R."/>
            <person name="Zhan B."/>
            <person name="Aroian R.V."/>
            <person name="Pafco B."/>
            <person name="Schwarz E.M."/>
        </authorList>
    </citation>
    <scope>NUCLEOTIDE SEQUENCE [LARGE SCALE GENOMIC DNA]</scope>
    <source>
        <strain evidence="4 5">Aroian</strain>
        <tissue evidence="4">Whole animal</tissue>
    </source>
</reference>
<feature type="compositionally biased region" description="Basic residues" evidence="2">
    <location>
        <begin position="186"/>
        <end position="218"/>
    </location>
</feature>
<sequence length="231" mass="25653">MDIRPTTRSLVLSPGPAGPTLGAFAVSAVASSTSPTTAYECMDIGCLCSGGTNCVLPNGQTLTKAIRKEYRVLTDDERQRYLFCDLSHGTPRCASKILIGGNCGGYTNSKTCFNEQQCCGPWANRGECTRNPVYMRVWYCSDGNQNCPVWTARGECIANRAYMWENCRRSCGARSLRPYLSRRKPLAQHKLRTTMRRPMQPHHRSSHSALRVNKRRNGPARPTGRAAYPQG</sequence>
<gene>
    <name evidence="4" type="primary">Necator_chrIII.g12399</name>
    <name evidence="4" type="ORF">RB195_011633</name>
</gene>
<evidence type="ECO:0000259" key="3">
    <source>
        <dbReference type="PROSITE" id="PS51670"/>
    </source>
</evidence>
<evidence type="ECO:0000313" key="5">
    <source>
        <dbReference type="Proteomes" id="UP001303046"/>
    </source>
</evidence>
<keyword evidence="5" id="KW-1185">Reference proteome</keyword>
<feature type="domain" description="ShKT" evidence="3">
    <location>
        <begin position="140"/>
        <end position="175"/>
    </location>
</feature>
<evidence type="ECO:0000256" key="1">
    <source>
        <dbReference type="PROSITE-ProRule" id="PRU01005"/>
    </source>
</evidence>
<proteinExistence type="predicted"/>
<dbReference type="InterPro" id="IPR003582">
    <property type="entry name" value="ShKT_dom"/>
</dbReference>
<name>A0ABR1D3C5_NECAM</name>
<comment type="caution">
    <text evidence="1">Lacks conserved residue(s) required for the propagation of feature annotation.</text>
</comment>
<dbReference type="Pfam" id="PF01549">
    <property type="entry name" value="ShK"/>
    <property type="match status" value="2"/>
</dbReference>
<feature type="region of interest" description="Disordered" evidence="2">
    <location>
        <begin position="186"/>
        <end position="231"/>
    </location>
</feature>
<evidence type="ECO:0000313" key="4">
    <source>
        <dbReference type="EMBL" id="KAK6745039.1"/>
    </source>
</evidence>
<accession>A0ABR1D3C5</accession>
<dbReference type="Proteomes" id="UP001303046">
    <property type="component" value="Unassembled WGS sequence"/>
</dbReference>
<comment type="caution">
    <text evidence="4">The sequence shown here is derived from an EMBL/GenBank/DDBJ whole genome shotgun (WGS) entry which is preliminary data.</text>
</comment>
<dbReference type="EMBL" id="JAVFWL010000003">
    <property type="protein sequence ID" value="KAK6745039.1"/>
    <property type="molecule type" value="Genomic_DNA"/>
</dbReference>
<dbReference type="SMART" id="SM00254">
    <property type="entry name" value="ShKT"/>
    <property type="match status" value="2"/>
</dbReference>
<protein>
    <recommendedName>
        <fullName evidence="3">ShKT domain-containing protein</fullName>
    </recommendedName>
</protein>